<dbReference type="PROSITE" id="PS50405">
    <property type="entry name" value="GST_CTER"/>
    <property type="match status" value="1"/>
</dbReference>
<comment type="caution">
    <text evidence="3">The sequence shown here is derived from an EMBL/GenBank/DDBJ whole genome shotgun (WGS) entry which is preliminary data.</text>
</comment>
<dbReference type="GO" id="GO:0005737">
    <property type="term" value="C:cytoplasm"/>
    <property type="evidence" value="ECO:0007669"/>
    <property type="project" value="TreeGrafter"/>
</dbReference>
<feature type="domain" description="GST C-terminal" evidence="2">
    <location>
        <begin position="86"/>
        <end position="204"/>
    </location>
</feature>
<protein>
    <submittedName>
        <fullName evidence="3">Glutathione S-transferase</fullName>
    </submittedName>
</protein>
<accession>A0A328XTC1</accession>
<feature type="domain" description="GST N-terminal" evidence="1">
    <location>
        <begin position="1"/>
        <end position="81"/>
    </location>
</feature>
<dbReference type="EMBL" id="QLSX01000003">
    <property type="protein sequence ID" value="RAR62950.1"/>
    <property type="molecule type" value="Genomic_DNA"/>
</dbReference>
<dbReference type="InterPro" id="IPR036249">
    <property type="entry name" value="Thioredoxin-like_sf"/>
</dbReference>
<dbReference type="SUPFAM" id="SSF52833">
    <property type="entry name" value="Thioredoxin-like"/>
    <property type="match status" value="1"/>
</dbReference>
<name>A0A328XTC1_9GAMM</name>
<dbReference type="SFLD" id="SFLDS00019">
    <property type="entry name" value="Glutathione_Transferase_(cytos"/>
    <property type="match status" value="1"/>
</dbReference>
<organism evidence="3 4">
    <name type="scientific">Onishia taeanensis</name>
    <dbReference type="NCBI Taxonomy" id="284577"/>
    <lineage>
        <taxon>Bacteria</taxon>
        <taxon>Pseudomonadati</taxon>
        <taxon>Pseudomonadota</taxon>
        <taxon>Gammaproteobacteria</taxon>
        <taxon>Oceanospirillales</taxon>
        <taxon>Halomonadaceae</taxon>
        <taxon>Onishia</taxon>
    </lineage>
</organism>
<reference evidence="3 4" key="1">
    <citation type="submission" date="2018-06" db="EMBL/GenBank/DDBJ databases">
        <title>Comparative analysis of microorganisms from saline springs in Andes Mountain Range, Colombia.</title>
        <authorList>
            <person name="Rubin E."/>
        </authorList>
    </citation>
    <scope>NUCLEOTIDE SEQUENCE [LARGE SCALE GENOMIC DNA]</scope>
    <source>
        <strain evidence="3 4">USBA-857</strain>
    </source>
</reference>
<dbReference type="PROSITE" id="PS50404">
    <property type="entry name" value="GST_NTER"/>
    <property type="match status" value="1"/>
</dbReference>
<dbReference type="Gene3D" id="3.40.30.10">
    <property type="entry name" value="Glutaredoxin"/>
    <property type="match status" value="1"/>
</dbReference>
<dbReference type="InterPro" id="IPR050983">
    <property type="entry name" value="GST_Omega/HSP26"/>
</dbReference>
<gene>
    <name evidence="3" type="ORF">BCL93_103183</name>
</gene>
<dbReference type="PANTHER" id="PTHR43968">
    <property type="match status" value="1"/>
</dbReference>
<dbReference type="CDD" id="cd03049">
    <property type="entry name" value="GST_N_3"/>
    <property type="match status" value="1"/>
</dbReference>
<dbReference type="Pfam" id="PF13410">
    <property type="entry name" value="GST_C_2"/>
    <property type="match status" value="1"/>
</dbReference>
<proteinExistence type="predicted"/>
<keyword evidence="3" id="KW-0808">Transferase</keyword>
<dbReference type="CDD" id="cd03205">
    <property type="entry name" value="GST_C_6"/>
    <property type="match status" value="1"/>
</dbReference>
<dbReference type="InterPro" id="IPR036282">
    <property type="entry name" value="Glutathione-S-Trfase_C_sf"/>
</dbReference>
<dbReference type="Proteomes" id="UP000249700">
    <property type="component" value="Unassembled WGS sequence"/>
</dbReference>
<dbReference type="InterPro" id="IPR010987">
    <property type="entry name" value="Glutathione-S-Trfase_C-like"/>
</dbReference>
<dbReference type="RefSeq" id="WP_258396004.1">
    <property type="nucleotide sequence ID" value="NZ_QLSX01000003.1"/>
</dbReference>
<dbReference type="Pfam" id="PF13409">
    <property type="entry name" value="GST_N_2"/>
    <property type="match status" value="1"/>
</dbReference>
<sequence length="204" mass="22484">MMTLLYSPTSPYARTVRVVVAERGLENRITFSRVDPWSTDPALLTANPLSRVPALVTDDGQTLTESLLIARYLEGIAEAPTTSRVPEPRQAEVLALAGLGQGLMDAAFHTVMLHKFHSDSTNTESLVQRRHDAVLRTIDSLESQVTSLSSEQPTLGDIVIAVALDYLAFRLPEIAWHQAHPQLASWLERILARESFSATRPTNA</sequence>
<evidence type="ECO:0000313" key="4">
    <source>
        <dbReference type="Proteomes" id="UP000249700"/>
    </source>
</evidence>
<evidence type="ECO:0000259" key="1">
    <source>
        <dbReference type="PROSITE" id="PS50404"/>
    </source>
</evidence>
<dbReference type="AlphaFoldDB" id="A0A328XTC1"/>
<evidence type="ECO:0000313" key="3">
    <source>
        <dbReference type="EMBL" id="RAR62950.1"/>
    </source>
</evidence>
<dbReference type="InterPro" id="IPR040079">
    <property type="entry name" value="Glutathione_S-Trfase"/>
</dbReference>
<dbReference type="PANTHER" id="PTHR43968:SF6">
    <property type="entry name" value="GLUTATHIONE S-TRANSFERASE OMEGA"/>
    <property type="match status" value="1"/>
</dbReference>
<dbReference type="GO" id="GO:0016740">
    <property type="term" value="F:transferase activity"/>
    <property type="evidence" value="ECO:0007669"/>
    <property type="project" value="UniProtKB-KW"/>
</dbReference>
<evidence type="ECO:0000259" key="2">
    <source>
        <dbReference type="PROSITE" id="PS50405"/>
    </source>
</evidence>
<dbReference type="Gene3D" id="1.20.1050.10">
    <property type="match status" value="1"/>
</dbReference>
<dbReference type="InterPro" id="IPR004045">
    <property type="entry name" value="Glutathione_S-Trfase_N"/>
</dbReference>
<dbReference type="SUPFAM" id="SSF47616">
    <property type="entry name" value="GST C-terminal domain-like"/>
    <property type="match status" value="1"/>
</dbReference>